<feature type="compositionally biased region" description="Polar residues" evidence="1">
    <location>
        <begin position="259"/>
        <end position="274"/>
    </location>
</feature>
<protein>
    <submittedName>
        <fullName evidence="2">Uncharacterized protein</fullName>
    </submittedName>
</protein>
<feature type="compositionally biased region" description="Polar residues" evidence="1">
    <location>
        <begin position="1"/>
        <end position="13"/>
    </location>
</feature>
<feature type="region of interest" description="Disordered" evidence="1">
    <location>
        <begin position="74"/>
        <end position="94"/>
    </location>
</feature>
<evidence type="ECO:0000256" key="1">
    <source>
        <dbReference type="SAM" id="MobiDB-lite"/>
    </source>
</evidence>
<dbReference type="EMBL" id="KE148146">
    <property type="protein sequence ID" value="EPE10951.1"/>
    <property type="molecule type" value="Genomic_DNA"/>
</dbReference>
<reference evidence="2 3" key="1">
    <citation type="journal article" date="2013" name="BMC Genomics">
        <title>The genome and transcriptome of the pine saprophyte Ophiostoma piceae, and a comparison with the bark beetle-associated pine pathogen Grosmannia clavigera.</title>
        <authorList>
            <person name="Haridas S."/>
            <person name="Wang Y."/>
            <person name="Lim L."/>
            <person name="Massoumi Alamouti S."/>
            <person name="Jackman S."/>
            <person name="Docking R."/>
            <person name="Robertson G."/>
            <person name="Birol I."/>
            <person name="Bohlmann J."/>
            <person name="Breuil C."/>
        </authorList>
    </citation>
    <scope>NUCLEOTIDE SEQUENCE [LARGE SCALE GENOMIC DNA]</scope>
    <source>
        <strain evidence="2 3">UAMH 11346</strain>
    </source>
</reference>
<dbReference type="AlphaFoldDB" id="S3CFM2"/>
<accession>S3CFM2</accession>
<feature type="compositionally biased region" description="Low complexity" evidence="1">
    <location>
        <begin position="83"/>
        <end position="94"/>
    </location>
</feature>
<organism evidence="2 3">
    <name type="scientific">Ophiostoma piceae (strain UAMH 11346)</name>
    <name type="common">Sap stain fungus</name>
    <dbReference type="NCBI Taxonomy" id="1262450"/>
    <lineage>
        <taxon>Eukaryota</taxon>
        <taxon>Fungi</taxon>
        <taxon>Dikarya</taxon>
        <taxon>Ascomycota</taxon>
        <taxon>Pezizomycotina</taxon>
        <taxon>Sordariomycetes</taxon>
        <taxon>Sordariomycetidae</taxon>
        <taxon>Ophiostomatales</taxon>
        <taxon>Ophiostomataceae</taxon>
        <taxon>Ophiostoma</taxon>
    </lineage>
</organism>
<proteinExistence type="predicted"/>
<name>S3CFM2_OPHP1</name>
<feature type="region of interest" description="Disordered" evidence="1">
    <location>
        <begin position="1"/>
        <end position="24"/>
    </location>
</feature>
<dbReference type="VEuPathDB" id="FungiDB:F503_06046"/>
<feature type="region of interest" description="Disordered" evidence="1">
    <location>
        <begin position="340"/>
        <end position="382"/>
    </location>
</feature>
<evidence type="ECO:0000313" key="2">
    <source>
        <dbReference type="EMBL" id="EPE10951.1"/>
    </source>
</evidence>
<dbReference type="Proteomes" id="UP000016923">
    <property type="component" value="Unassembled WGS sequence"/>
</dbReference>
<keyword evidence="3" id="KW-1185">Reference proteome</keyword>
<evidence type="ECO:0000313" key="3">
    <source>
        <dbReference type="Proteomes" id="UP000016923"/>
    </source>
</evidence>
<dbReference type="HOGENOM" id="CLU_674546_0_0_1"/>
<feature type="region of interest" description="Disordered" evidence="1">
    <location>
        <begin position="259"/>
        <end position="315"/>
    </location>
</feature>
<feature type="compositionally biased region" description="Low complexity" evidence="1">
    <location>
        <begin position="297"/>
        <end position="311"/>
    </location>
</feature>
<gene>
    <name evidence="2" type="ORF">F503_06046</name>
</gene>
<sequence>MFSDSTTHSTSRTEGIRHAHPMSSRSINSELSLLERETLRRGCLTLESAAHEESFCVWHLVRFLSRNHIMDLEDDDNKSDPGTTSGSSSTQSATSINQTFMEAHGRAAVRGAQVTNSVWVVLAKLARVIVCGPDHIPVDQLEFRNPSYYKRLTELQASFDEEKANLDRYCAEQATADLFPDGYPSSRQLLEDIQKGADLCAQHLNTTLNLRGLHGVDTTVWQTCTKLLETTLDMSWDAGGFLDLVSWMIFGKGSRQTLPAQPLTRSASVPQRTSRAMPLVSRRRPSAPPPNLLSKATTTTQITTPGSPTSIGEQTYPIVLSPRRGSIASLQQNVMPRSKFKEALPSANSPPQTQPAPASLTATEHGDTLQELSTEAPPVPHKVVILPPDTLKTGEKSRLRYLFFRKKK</sequence>